<dbReference type="Gene3D" id="3.10.50.30">
    <property type="entry name" value="Transcription elongation factor, GreA/GreB, C-terminal domain"/>
    <property type="match status" value="1"/>
</dbReference>
<organism evidence="3 4">
    <name type="scientific">Candidatus Chisholmbacteria bacterium RIFCSPHIGHO2_01_FULL_49_18</name>
    <dbReference type="NCBI Taxonomy" id="1797590"/>
    <lineage>
        <taxon>Bacteria</taxon>
        <taxon>Candidatus Chisholmiibacteriota</taxon>
    </lineage>
</organism>
<dbReference type="Proteomes" id="UP000179069">
    <property type="component" value="Unassembled WGS sequence"/>
</dbReference>
<gene>
    <name evidence="3" type="ORF">A2785_04270</name>
</gene>
<dbReference type="InterPro" id="IPR036953">
    <property type="entry name" value="GreA/GreB_C_sf"/>
</dbReference>
<keyword evidence="1" id="KW-0175">Coiled coil</keyword>
<feature type="domain" description="Transcription elongation factor GreA/GreB C-terminal" evidence="2">
    <location>
        <begin position="92"/>
        <end position="160"/>
    </location>
</feature>
<sequence length="179" mass="20261">MVEYEQYRNNPETNFMTEMTFKRLQAELQRAKEKASELEVSLGKTQESAQDWHDNPAYDYLVQDVKLAWSKVQKLEAALKDVIYILPRIETEHVDIGNTVEVLYQGESDPESFTILGKEDSNTEPNWISCESALAQLLIGKSRGVVVKLPSGMQVELLEILPGQFSPPNITEGNRNASE</sequence>
<evidence type="ECO:0000256" key="1">
    <source>
        <dbReference type="SAM" id="Coils"/>
    </source>
</evidence>
<evidence type="ECO:0000259" key="2">
    <source>
        <dbReference type="Pfam" id="PF01272"/>
    </source>
</evidence>
<proteinExistence type="predicted"/>
<dbReference type="PANTHER" id="PTHR30437:SF4">
    <property type="entry name" value="TRANSCRIPTION ELONGATION FACTOR GREA"/>
    <property type="match status" value="1"/>
</dbReference>
<dbReference type="GO" id="GO:0070063">
    <property type="term" value="F:RNA polymerase binding"/>
    <property type="evidence" value="ECO:0007669"/>
    <property type="project" value="InterPro"/>
</dbReference>
<dbReference type="EMBL" id="MHCI01000005">
    <property type="protein sequence ID" value="OGY17203.1"/>
    <property type="molecule type" value="Genomic_DNA"/>
</dbReference>
<accession>A0A1G1VPB8</accession>
<comment type="caution">
    <text evidence="3">The sequence shown here is derived from an EMBL/GenBank/DDBJ whole genome shotgun (WGS) entry which is preliminary data.</text>
</comment>
<dbReference type="SUPFAM" id="SSF54534">
    <property type="entry name" value="FKBP-like"/>
    <property type="match status" value="1"/>
</dbReference>
<dbReference type="GO" id="GO:0006354">
    <property type="term" value="P:DNA-templated transcription elongation"/>
    <property type="evidence" value="ECO:0007669"/>
    <property type="project" value="TreeGrafter"/>
</dbReference>
<reference evidence="3 4" key="1">
    <citation type="journal article" date="2016" name="Nat. Commun.">
        <title>Thousands of microbial genomes shed light on interconnected biogeochemical processes in an aquifer system.</title>
        <authorList>
            <person name="Anantharaman K."/>
            <person name="Brown C.T."/>
            <person name="Hug L.A."/>
            <person name="Sharon I."/>
            <person name="Castelle C.J."/>
            <person name="Probst A.J."/>
            <person name="Thomas B.C."/>
            <person name="Singh A."/>
            <person name="Wilkins M.J."/>
            <person name="Karaoz U."/>
            <person name="Brodie E.L."/>
            <person name="Williams K.H."/>
            <person name="Hubbard S.S."/>
            <person name="Banfield J.F."/>
        </authorList>
    </citation>
    <scope>NUCLEOTIDE SEQUENCE [LARGE SCALE GENOMIC DNA]</scope>
</reference>
<evidence type="ECO:0000313" key="4">
    <source>
        <dbReference type="Proteomes" id="UP000179069"/>
    </source>
</evidence>
<dbReference type="InterPro" id="IPR023459">
    <property type="entry name" value="Tscrpt_elong_fac_GreA/B_fam"/>
</dbReference>
<dbReference type="GO" id="GO:0032784">
    <property type="term" value="P:regulation of DNA-templated transcription elongation"/>
    <property type="evidence" value="ECO:0007669"/>
    <property type="project" value="InterPro"/>
</dbReference>
<protein>
    <recommendedName>
        <fullName evidence="2">Transcription elongation factor GreA/GreB C-terminal domain-containing protein</fullName>
    </recommendedName>
</protein>
<dbReference type="InterPro" id="IPR001437">
    <property type="entry name" value="Tscrpt_elong_fac_GreA/B_C"/>
</dbReference>
<evidence type="ECO:0000313" key="3">
    <source>
        <dbReference type="EMBL" id="OGY17203.1"/>
    </source>
</evidence>
<dbReference type="AlphaFoldDB" id="A0A1G1VPB8"/>
<dbReference type="Pfam" id="PF01272">
    <property type="entry name" value="GreA_GreB"/>
    <property type="match status" value="1"/>
</dbReference>
<dbReference type="PANTHER" id="PTHR30437">
    <property type="entry name" value="TRANSCRIPTION ELONGATION FACTOR GREA"/>
    <property type="match status" value="1"/>
</dbReference>
<feature type="coiled-coil region" evidence="1">
    <location>
        <begin position="21"/>
        <end position="48"/>
    </location>
</feature>
<name>A0A1G1VPB8_9BACT</name>
<dbReference type="PIRSF" id="PIRSF006092">
    <property type="entry name" value="GreA_GreB"/>
    <property type="match status" value="1"/>
</dbReference>
<dbReference type="GO" id="GO:0003677">
    <property type="term" value="F:DNA binding"/>
    <property type="evidence" value="ECO:0007669"/>
    <property type="project" value="InterPro"/>
</dbReference>